<evidence type="ECO:0000256" key="2">
    <source>
        <dbReference type="ARBA" id="ARBA00009533"/>
    </source>
</evidence>
<dbReference type="Gene3D" id="3.40.640.10">
    <property type="entry name" value="Type I PLP-dependent aspartate aminotransferase-like (Major domain)"/>
    <property type="match status" value="1"/>
</dbReference>
<protein>
    <submittedName>
        <fullName evidence="8">L-2,4-diaminobutyrate decarboxylase</fullName>
        <ecNumber evidence="8">4.1.1.86</ecNumber>
    </submittedName>
</protein>
<dbReference type="RefSeq" id="WP_145367152.1">
    <property type="nucleotide sequence ID" value="NZ_CP036275.1"/>
</dbReference>
<comment type="similarity">
    <text evidence="2 7">Belongs to the group II decarboxylase family.</text>
</comment>
<dbReference type="Gene3D" id="3.90.1150.170">
    <property type="match status" value="1"/>
</dbReference>
<keyword evidence="9" id="KW-1185">Reference proteome</keyword>
<keyword evidence="3" id="KW-0210">Decarboxylase</keyword>
<gene>
    <name evidence="8" type="primary">ddc_1</name>
    <name evidence="8" type="ORF">Mal4_07860</name>
</gene>
<dbReference type="GO" id="GO:0030170">
    <property type="term" value="F:pyridoxal phosphate binding"/>
    <property type="evidence" value="ECO:0007669"/>
    <property type="project" value="InterPro"/>
</dbReference>
<dbReference type="GO" id="GO:0019752">
    <property type="term" value="P:carboxylic acid metabolic process"/>
    <property type="evidence" value="ECO:0007669"/>
    <property type="project" value="InterPro"/>
</dbReference>
<dbReference type="GO" id="GO:0033983">
    <property type="term" value="F:diaminobutyrate decarboxylase activity"/>
    <property type="evidence" value="ECO:0007669"/>
    <property type="project" value="UniProtKB-EC"/>
</dbReference>
<dbReference type="PANTHER" id="PTHR45677:SF8">
    <property type="entry name" value="CYSTEINE SULFINIC ACID DECARBOXYLASE"/>
    <property type="match status" value="1"/>
</dbReference>
<dbReference type="AlphaFoldDB" id="A0A517Z1Z1"/>
<evidence type="ECO:0000313" key="8">
    <source>
        <dbReference type="EMBL" id="QDU36500.1"/>
    </source>
</evidence>
<dbReference type="GO" id="GO:0005737">
    <property type="term" value="C:cytoplasm"/>
    <property type="evidence" value="ECO:0007669"/>
    <property type="project" value="TreeGrafter"/>
</dbReference>
<dbReference type="Pfam" id="PF00282">
    <property type="entry name" value="Pyridoxal_deC"/>
    <property type="match status" value="1"/>
</dbReference>
<proteinExistence type="inferred from homology"/>
<dbReference type="SUPFAM" id="SSF53383">
    <property type="entry name" value="PLP-dependent transferases"/>
    <property type="match status" value="1"/>
</dbReference>
<name>A0A517Z1Z1_9PLAN</name>
<dbReference type="KEGG" id="mri:Mal4_07860"/>
<keyword evidence="4 6" id="KW-0663">Pyridoxal phosphate</keyword>
<dbReference type="InterPro" id="IPR002129">
    <property type="entry name" value="PyrdxlP-dep_de-COase"/>
</dbReference>
<organism evidence="8 9">
    <name type="scientific">Maioricimonas rarisocia</name>
    <dbReference type="NCBI Taxonomy" id="2528026"/>
    <lineage>
        <taxon>Bacteria</taxon>
        <taxon>Pseudomonadati</taxon>
        <taxon>Planctomycetota</taxon>
        <taxon>Planctomycetia</taxon>
        <taxon>Planctomycetales</taxon>
        <taxon>Planctomycetaceae</taxon>
        <taxon>Maioricimonas</taxon>
    </lineage>
</organism>
<evidence type="ECO:0000256" key="6">
    <source>
        <dbReference type="PIRSR" id="PIRSR602129-50"/>
    </source>
</evidence>
<sequence>MTGKPSSLETARQRIAAAYSPDLFGTLAGQLASTLTDHFSRVESNSGPVLNWTPPTDNIAAAESWLDRSPAADAGVPQPEELQQQFARCLETMLARGNNLHSPRYLGHQVPASVPLAALFDLIGSATNQVMAIYEMGPWATAVERAVVERVGTQLGLPAGNFAGLITHGGSLANLTALLTARNVALGDAWEAGFPQEQPRPVLVAHSDAHYCITRAAGVLGLGTRQVIPAPLDDRRRMDPAKLDELLADLRGQGRQVVAVSACACATPIGAFDPLNDIADVCEKHDVWMHVDAAHGGAAGFSEQHRHLLDGLARADSFICDAHKMMFVPALCAFVFYRNPVHRFETFRQDAPYLFDPSAPGLADYDSGLTTVECTKRAAAYGLWGLWSLFGPRLFADMVDVTFELGRQLYNRLVDAPDFEPLHAPECNIVVFRHIPEELRDAAAATIGEFNRRIRRELIESGEFYIVQTNIDGVGALRVTLINPLTEEQHLDRLLGSIRRIGSRLLEG</sequence>
<dbReference type="PANTHER" id="PTHR45677">
    <property type="entry name" value="GLUTAMATE DECARBOXYLASE-RELATED"/>
    <property type="match status" value="1"/>
</dbReference>
<dbReference type="OrthoDB" id="9803665at2"/>
<comment type="cofactor">
    <cofactor evidence="1 6 7">
        <name>pyridoxal 5'-phosphate</name>
        <dbReference type="ChEBI" id="CHEBI:597326"/>
    </cofactor>
</comment>
<accession>A0A517Z1Z1</accession>
<dbReference type="Proteomes" id="UP000320496">
    <property type="component" value="Chromosome"/>
</dbReference>
<feature type="modified residue" description="N6-(pyridoxal phosphate)lysine" evidence="6">
    <location>
        <position position="324"/>
    </location>
</feature>
<dbReference type="InterPro" id="IPR015424">
    <property type="entry name" value="PyrdxlP-dep_Trfase"/>
</dbReference>
<dbReference type="EC" id="4.1.1.86" evidence="8"/>
<evidence type="ECO:0000256" key="3">
    <source>
        <dbReference type="ARBA" id="ARBA00022793"/>
    </source>
</evidence>
<evidence type="ECO:0000256" key="4">
    <source>
        <dbReference type="ARBA" id="ARBA00022898"/>
    </source>
</evidence>
<evidence type="ECO:0000256" key="7">
    <source>
        <dbReference type="RuleBase" id="RU000382"/>
    </source>
</evidence>
<reference evidence="8 9" key="1">
    <citation type="submission" date="2019-02" db="EMBL/GenBank/DDBJ databases">
        <title>Deep-cultivation of Planctomycetes and their phenomic and genomic characterization uncovers novel biology.</title>
        <authorList>
            <person name="Wiegand S."/>
            <person name="Jogler M."/>
            <person name="Boedeker C."/>
            <person name="Pinto D."/>
            <person name="Vollmers J."/>
            <person name="Rivas-Marin E."/>
            <person name="Kohn T."/>
            <person name="Peeters S.H."/>
            <person name="Heuer A."/>
            <person name="Rast P."/>
            <person name="Oberbeckmann S."/>
            <person name="Bunk B."/>
            <person name="Jeske O."/>
            <person name="Meyerdierks A."/>
            <person name="Storesund J.E."/>
            <person name="Kallscheuer N."/>
            <person name="Luecker S."/>
            <person name="Lage O.M."/>
            <person name="Pohl T."/>
            <person name="Merkel B.J."/>
            <person name="Hornburger P."/>
            <person name="Mueller R.-W."/>
            <person name="Bruemmer F."/>
            <person name="Labrenz M."/>
            <person name="Spormann A.M."/>
            <person name="Op den Camp H."/>
            <person name="Overmann J."/>
            <person name="Amann R."/>
            <person name="Jetten M.S.M."/>
            <person name="Mascher T."/>
            <person name="Medema M.H."/>
            <person name="Devos D.P."/>
            <person name="Kaster A.-K."/>
            <person name="Ovreas L."/>
            <person name="Rohde M."/>
            <person name="Galperin M.Y."/>
            <person name="Jogler C."/>
        </authorList>
    </citation>
    <scope>NUCLEOTIDE SEQUENCE [LARGE SCALE GENOMIC DNA]</scope>
    <source>
        <strain evidence="8 9">Mal4</strain>
    </source>
</reference>
<evidence type="ECO:0000313" key="9">
    <source>
        <dbReference type="Proteomes" id="UP000320496"/>
    </source>
</evidence>
<evidence type="ECO:0000256" key="5">
    <source>
        <dbReference type="ARBA" id="ARBA00023239"/>
    </source>
</evidence>
<evidence type="ECO:0000256" key="1">
    <source>
        <dbReference type="ARBA" id="ARBA00001933"/>
    </source>
</evidence>
<keyword evidence="5 7" id="KW-0456">Lyase</keyword>
<dbReference type="EMBL" id="CP036275">
    <property type="protein sequence ID" value="QDU36500.1"/>
    <property type="molecule type" value="Genomic_DNA"/>
</dbReference>
<dbReference type="InterPro" id="IPR015421">
    <property type="entry name" value="PyrdxlP-dep_Trfase_major"/>
</dbReference>